<dbReference type="PANTHER" id="PTHR43713:SF3">
    <property type="entry name" value="GLUTAMATE-1-SEMIALDEHYDE 2,1-AMINOMUTASE 1, CHLOROPLASTIC-RELATED"/>
    <property type="match status" value="1"/>
</dbReference>
<comment type="similarity">
    <text evidence="3">Belongs to the class-III pyridoxal-phosphate-dependent aminotransferase family.</text>
</comment>
<dbReference type="InterPro" id="IPR015422">
    <property type="entry name" value="PyrdxlP-dep_Trfase_small"/>
</dbReference>
<gene>
    <name evidence="4" type="ORF">DL239_03250</name>
</gene>
<sequence>MKSDTSKQLFDRGMKVLVEGCSSASRGPMNYAPYPAYIREGKGARLWDVDDNEYIDWQLSFGCLPLGHAHPAIVDIVQEKVMGGTHFATALEVEVEAAELIVEMLPHVDKVRFANTGTEACMTGVRMARGITGKRKVLKFEGHYHGWYDGLLVSTNPQAVTTLGHPNDPVRIPDSSGLTPGSLEDTLVCVWNDADALERMLKTHGHEIACVVMEGAMSNMGVIPPKPGYLKQVQEMCRAYDVLFYLDETVTGFRVAPGGAAELYDLQPDIVTFGKALGQGFPVAAIAGPDHIMESIEYGKVLHYGSHNAPRLGLYAAKTMLEEMRRDNNAGWTKINAIGEEMTTRLNQVARDTGQNMRVQNVGSMFHPVFTDLDEITGYRDFCGHVNLAKYGEFSKLMREQGVFFTGNKILHNLSCTAHTQADIDRTIEAAGNALEQMSRVG</sequence>
<name>A0ABX0W5J0_9RHOB</name>
<dbReference type="RefSeq" id="WP_167682251.1">
    <property type="nucleotide sequence ID" value="NZ_QHLQ01000002.1"/>
</dbReference>
<keyword evidence="2 3" id="KW-0663">Pyridoxal phosphate</keyword>
<dbReference type="InterPro" id="IPR005814">
    <property type="entry name" value="Aminotrans_3"/>
</dbReference>
<evidence type="ECO:0000256" key="1">
    <source>
        <dbReference type="ARBA" id="ARBA00001933"/>
    </source>
</evidence>
<keyword evidence="4" id="KW-0808">Transferase</keyword>
<comment type="caution">
    <text evidence="4">The sequence shown here is derived from an EMBL/GenBank/DDBJ whole genome shotgun (WGS) entry which is preliminary data.</text>
</comment>
<dbReference type="Pfam" id="PF00202">
    <property type="entry name" value="Aminotran_3"/>
    <property type="match status" value="1"/>
</dbReference>
<dbReference type="CDD" id="cd00610">
    <property type="entry name" value="OAT_like"/>
    <property type="match status" value="1"/>
</dbReference>
<protein>
    <submittedName>
        <fullName evidence="4">Aspartate aminotransferase family protein</fullName>
    </submittedName>
</protein>
<accession>A0ABX0W5J0</accession>
<organism evidence="4 5">
    <name type="scientific">Parasedimentitalea denitrificans</name>
    <dbReference type="NCBI Taxonomy" id="2211118"/>
    <lineage>
        <taxon>Bacteria</taxon>
        <taxon>Pseudomonadati</taxon>
        <taxon>Pseudomonadota</taxon>
        <taxon>Alphaproteobacteria</taxon>
        <taxon>Rhodobacterales</taxon>
        <taxon>Paracoccaceae</taxon>
        <taxon>Parasedimentitalea</taxon>
    </lineage>
</organism>
<evidence type="ECO:0000313" key="4">
    <source>
        <dbReference type="EMBL" id="NIZ59990.1"/>
    </source>
</evidence>
<dbReference type="Gene3D" id="3.90.1150.10">
    <property type="entry name" value="Aspartate Aminotransferase, domain 1"/>
    <property type="match status" value="1"/>
</dbReference>
<dbReference type="InterPro" id="IPR015421">
    <property type="entry name" value="PyrdxlP-dep_Trfase_major"/>
</dbReference>
<keyword evidence="5" id="KW-1185">Reference proteome</keyword>
<dbReference type="InterPro" id="IPR015424">
    <property type="entry name" value="PyrdxlP-dep_Trfase"/>
</dbReference>
<dbReference type="SUPFAM" id="SSF53383">
    <property type="entry name" value="PLP-dependent transferases"/>
    <property type="match status" value="1"/>
</dbReference>
<keyword evidence="4" id="KW-0032">Aminotransferase</keyword>
<reference evidence="4 5" key="1">
    <citation type="submission" date="2018-05" db="EMBL/GenBank/DDBJ databases">
        <authorList>
            <person name="Zhang Y.-J."/>
        </authorList>
    </citation>
    <scope>NUCLEOTIDE SEQUENCE [LARGE SCALE GENOMIC DNA]</scope>
    <source>
        <strain evidence="4 5">CY04</strain>
    </source>
</reference>
<dbReference type="EMBL" id="QHLQ01000002">
    <property type="protein sequence ID" value="NIZ59990.1"/>
    <property type="molecule type" value="Genomic_DNA"/>
</dbReference>
<dbReference type="GO" id="GO:0008483">
    <property type="term" value="F:transaminase activity"/>
    <property type="evidence" value="ECO:0007669"/>
    <property type="project" value="UniProtKB-KW"/>
</dbReference>
<proteinExistence type="inferred from homology"/>
<evidence type="ECO:0000256" key="2">
    <source>
        <dbReference type="ARBA" id="ARBA00022898"/>
    </source>
</evidence>
<evidence type="ECO:0000313" key="5">
    <source>
        <dbReference type="Proteomes" id="UP001429564"/>
    </source>
</evidence>
<evidence type="ECO:0000256" key="3">
    <source>
        <dbReference type="RuleBase" id="RU003560"/>
    </source>
</evidence>
<dbReference type="Proteomes" id="UP001429564">
    <property type="component" value="Unassembled WGS sequence"/>
</dbReference>
<comment type="cofactor">
    <cofactor evidence="1">
        <name>pyridoxal 5'-phosphate</name>
        <dbReference type="ChEBI" id="CHEBI:597326"/>
    </cofactor>
</comment>
<dbReference type="Gene3D" id="3.40.640.10">
    <property type="entry name" value="Type I PLP-dependent aspartate aminotransferase-like (Major domain)"/>
    <property type="match status" value="1"/>
</dbReference>
<dbReference type="PANTHER" id="PTHR43713">
    <property type="entry name" value="GLUTAMATE-1-SEMIALDEHYDE 2,1-AMINOMUTASE"/>
    <property type="match status" value="1"/>
</dbReference>